<name>A0ABT8RY77_9BURK</name>
<dbReference type="CDD" id="cd00060">
    <property type="entry name" value="FHA"/>
    <property type="match status" value="1"/>
</dbReference>
<dbReference type="Gene3D" id="2.60.200.20">
    <property type="match status" value="1"/>
</dbReference>
<protein>
    <submittedName>
        <fullName evidence="2">FHA domain-containing protein</fullName>
    </submittedName>
</protein>
<dbReference type="PANTHER" id="PTHR23308">
    <property type="entry name" value="NUCLEAR INHIBITOR OF PROTEIN PHOSPHATASE-1"/>
    <property type="match status" value="1"/>
</dbReference>
<evidence type="ECO:0000313" key="3">
    <source>
        <dbReference type="Proteomes" id="UP001169027"/>
    </source>
</evidence>
<dbReference type="RefSeq" id="WP_301802524.1">
    <property type="nucleotide sequence ID" value="NZ_JAUJZH010000001.1"/>
</dbReference>
<evidence type="ECO:0000259" key="1">
    <source>
        <dbReference type="PROSITE" id="PS50006"/>
    </source>
</evidence>
<reference evidence="2" key="1">
    <citation type="submission" date="2023-06" db="EMBL/GenBank/DDBJ databases">
        <authorList>
            <person name="Jiang Y."/>
            <person name="Liu Q."/>
        </authorList>
    </citation>
    <scope>NUCLEOTIDE SEQUENCE</scope>
    <source>
        <strain evidence="2">CGMCC 1.12090</strain>
    </source>
</reference>
<comment type="caution">
    <text evidence="2">The sequence shown here is derived from an EMBL/GenBank/DDBJ whole genome shotgun (WGS) entry which is preliminary data.</text>
</comment>
<evidence type="ECO:0000313" key="2">
    <source>
        <dbReference type="EMBL" id="MDO1530839.1"/>
    </source>
</evidence>
<keyword evidence="3" id="KW-1185">Reference proteome</keyword>
<organism evidence="2 3">
    <name type="scientific">Variovorax ginsengisoli</name>
    <dbReference type="NCBI Taxonomy" id="363844"/>
    <lineage>
        <taxon>Bacteria</taxon>
        <taxon>Pseudomonadati</taxon>
        <taxon>Pseudomonadota</taxon>
        <taxon>Betaproteobacteria</taxon>
        <taxon>Burkholderiales</taxon>
        <taxon>Comamonadaceae</taxon>
        <taxon>Variovorax</taxon>
    </lineage>
</organism>
<dbReference type="Proteomes" id="UP001169027">
    <property type="component" value="Unassembled WGS sequence"/>
</dbReference>
<sequence>MARLIILARNSSVRQVNIASPITTIGRSGSNSVCIDSQRVSRHHAAIEWTGEHFLLTDMGSRNGTYVNNEKVRSHALVNGDAIVVGDCQLRFLYSRALPPVDALRLMTQPGELVEFDAHMARSANRRLSERRVFAR</sequence>
<dbReference type="EMBL" id="JAUKVY010000001">
    <property type="protein sequence ID" value="MDO1530839.1"/>
    <property type="molecule type" value="Genomic_DNA"/>
</dbReference>
<dbReference type="PROSITE" id="PS50006">
    <property type="entry name" value="FHA_DOMAIN"/>
    <property type="match status" value="1"/>
</dbReference>
<accession>A0ABT8RY77</accession>
<dbReference type="InterPro" id="IPR000253">
    <property type="entry name" value="FHA_dom"/>
</dbReference>
<dbReference type="SMART" id="SM00240">
    <property type="entry name" value="FHA"/>
    <property type="match status" value="1"/>
</dbReference>
<dbReference type="Pfam" id="PF00498">
    <property type="entry name" value="FHA"/>
    <property type="match status" value="1"/>
</dbReference>
<dbReference type="SUPFAM" id="SSF49879">
    <property type="entry name" value="SMAD/FHA domain"/>
    <property type="match status" value="1"/>
</dbReference>
<dbReference type="InterPro" id="IPR050923">
    <property type="entry name" value="Cell_Proc_Reg/RNA_Proc"/>
</dbReference>
<feature type="domain" description="FHA" evidence="1">
    <location>
        <begin position="23"/>
        <end position="72"/>
    </location>
</feature>
<proteinExistence type="predicted"/>
<gene>
    <name evidence="2" type="ORF">Q2T77_00955</name>
</gene>
<dbReference type="InterPro" id="IPR008984">
    <property type="entry name" value="SMAD_FHA_dom_sf"/>
</dbReference>